<dbReference type="Pfam" id="PF00505">
    <property type="entry name" value="HMG_box"/>
    <property type="match status" value="1"/>
</dbReference>
<feature type="region of interest" description="Disordered" evidence="2">
    <location>
        <begin position="123"/>
        <end position="150"/>
    </location>
</feature>
<evidence type="ECO:0000259" key="3">
    <source>
        <dbReference type="PROSITE" id="PS50118"/>
    </source>
</evidence>
<dbReference type="SMART" id="SM00398">
    <property type="entry name" value="HMG"/>
    <property type="match status" value="1"/>
</dbReference>
<evidence type="ECO:0000313" key="4">
    <source>
        <dbReference type="EMBL" id="KAJ2745488.1"/>
    </source>
</evidence>
<protein>
    <recommendedName>
        <fullName evidence="3">HMG box domain-containing protein</fullName>
    </recommendedName>
</protein>
<evidence type="ECO:0000313" key="5">
    <source>
        <dbReference type="Proteomes" id="UP001140011"/>
    </source>
</evidence>
<gene>
    <name evidence="4" type="ORF">GGI19_006499</name>
</gene>
<dbReference type="GO" id="GO:0003677">
    <property type="term" value="F:DNA binding"/>
    <property type="evidence" value="ECO:0007669"/>
    <property type="project" value="UniProtKB-UniRule"/>
</dbReference>
<keyword evidence="1" id="KW-0238">DNA-binding</keyword>
<name>A0A9W8GN42_9FUNG</name>
<dbReference type="EMBL" id="JANBUH010001447">
    <property type="protein sequence ID" value="KAJ2745488.1"/>
    <property type="molecule type" value="Genomic_DNA"/>
</dbReference>
<feature type="domain" description="HMG box" evidence="3">
    <location>
        <begin position="28"/>
        <end position="90"/>
    </location>
</feature>
<keyword evidence="1" id="KW-0539">Nucleus</keyword>
<accession>A0A9W8GN42</accession>
<feature type="non-terminal residue" evidence="4">
    <location>
        <position position="1"/>
    </location>
</feature>
<feature type="region of interest" description="Disordered" evidence="2">
    <location>
        <begin position="166"/>
        <end position="189"/>
    </location>
</feature>
<evidence type="ECO:0000256" key="2">
    <source>
        <dbReference type="SAM" id="MobiDB-lite"/>
    </source>
</evidence>
<dbReference type="OrthoDB" id="6247875at2759"/>
<feature type="compositionally biased region" description="Polar residues" evidence="2">
    <location>
        <begin position="321"/>
        <end position="334"/>
    </location>
</feature>
<sequence length="351" mass="38383">AKANFLSEQAIEVERISGGNSDKGIIKRIQPTNTFIRYRTEMKKKLAAQFATMNQKDVSRACGLMWRSEPEYVKMRYRQSYNKEKRDFERLCTTTSALEPSEEALSALASIIASAQLSSTATAASSPSACPTATAPEKKRRLSEGCHSAPMSPPLTAAAAIVKSTANGGAMPRSKRPKSFHTPSRSESVFPQPAGAAISLPSCASLLSMADMSPASSNATLPPSSVRHPMALAPMHSRHSSTAFTYEMEPNALPLPAPRGAFDASAAAFHHKQQQHHHHQQQLNHFQQIQYQHYRRVYHVAPTAPPPSSFHRYSMSGAEFPSQSPAPVYSQSPPAQYYQAHPSASHYSVHQ</sequence>
<feature type="region of interest" description="Disordered" evidence="2">
    <location>
        <begin position="321"/>
        <end position="351"/>
    </location>
</feature>
<dbReference type="InterPro" id="IPR036910">
    <property type="entry name" value="HMG_box_dom_sf"/>
</dbReference>
<evidence type="ECO:0000256" key="1">
    <source>
        <dbReference type="PROSITE-ProRule" id="PRU00267"/>
    </source>
</evidence>
<proteinExistence type="predicted"/>
<dbReference type="SUPFAM" id="SSF47095">
    <property type="entry name" value="HMG-box"/>
    <property type="match status" value="1"/>
</dbReference>
<reference evidence="4" key="1">
    <citation type="submission" date="2022-07" db="EMBL/GenBank/DDBJ databases">
        <title>Phylogenomic reconstructions and comparative analyses of Kickxellomycotina fungi.</title>
        <authorList>
            <person name="Reynolds N.K."/>
            <person name="Stajich J.E."/>
            <person name="Barry K."/>
            <person name="Grigoriev I.V."/>
            <person name="Crous P."/>
            <person name="Smith M.E."/>
        </authorList>
    </citation>
    <scope>NUCLEOTIDE SEQUENCE</scope>
    <source>
        <strain evidence="4">BCRC 34297</strain>
    </source>
</reference>
<dbReference type="AlphaFoldDB" id="A0A9W8GN42"/>
<dbReference type="InterPro" id="IPR009071">
    <property type="entry name" value="HMG_box_dom"/>
</dbReference>
<comment type="caution">
    <text evidence="4">The sequence shown here is derived from an EMBL/GenBank/DDBJ whole genome shotgun (WGS) entry which is preliminary data.</text>
</comment>
<feature type="DNA-binding region" description="HMG box" evidence="1">
    <location>
        <begin position="28"/>
        <end position="90"/>
    </location>
</feature>
<keyword evidence="5" id="KW-1185">Reference proteome</keyword>
<dbReference type="GO" id="GO:0005634">
    <property type="term" value="C:nucleus"/>
    <property type="evidence" value="ECO:0007669"/>
    <property type="project" value="UniProtKB-UniRule"/>
</dbReference>
<organism evidence="4 5">
    <name type="scientific">Coemansia pectinata</name>
    <dbReference type="NCBI Taxonomy" id="1052879"/>
    <lineage>
        <taxon>Eukaryota</taxon>
        <taxon>Fungi</taxon>
        <taxon>Fungi incertae sedis</taxon>
        <taxon>Zoopagomycota</taxon>
        <taxon>Kickxellomycotina</taxon>
        <taxon>Kickxellomycetes</taxon>
        <taxon>Kickxellales</taxon>
        <taxon>Kickxellaceae</taxon>
        <taxon>Coemansia</taxon>
    </lineage>
</organism>
<dbReference type="Proteomes" id="UP001140011">
    <property type="component" value="Unassembled WGS sequence"/>
</dbReference>
<dbReference type="PROSITE" id="PS50118">
    <property type="entry name" value="HMG_BOX_2"/>
    <property type="match status" value="1"/>
</dbReference>
<feature type="compositionally biased region" description="Low complexity" evidence="2">
    <location>
        <begin position="123"/>
        <end position="135"/>
    </location>
</feature>
<dbReference type="Gene3D" id="1.10.30.10">
    <property type="entry name" value="High mobility group box domain"/>
    <property type="match status" value="1"/>
</dbReference>